<feature type="compositionally biased region" description="Basic and acidic residues" evidence="1">
    <location>
        <begin position="180"/>
        <end position="194"/>
    </location>
</feature>
<dbReference type="AlphaFoldDB" id="A0A7S4ETW1"/>
<gene>
    <name evidence="2" type="ORF">PCAR00345_LOCUS4259</name>
</gene>
<feature type="region of interest" description="Disordered" evidence="1">
    <location>
        <begin position="167"/>
        <end position="194"/>
    </location>
</feature>
<dbReference type="EMBL" id="HBIZ01007441">
    <property type="protein sequence ID" value="CAE0751674.1"/>
    <property type="molecule type" value="Transcribed_RNA"/>
</dbReference>
<organism evidence="2">
    <name type="scientific">Chrysotila carterae</name>
    <name type="common">Marine alga</name>
    <name type="synonym">Syracosphaera carterae</name>
    <dbReference type="NCBI Taxonomy" id="13221"/>
    <lineage>
        <taxon>Eukaryota</taxon>
        <taxon>Haptista</taxon>
        <taxon>Haptophyta</taxon>
        <taxon>Prymnesiophyceae</taxon>
        <taxon>Isochrysidales</taxon>
        <taxon>Isochrysidaceae</taxon>
        <taxon>Chrysotila</taxon>
    </lineage>
</organism>
<name>A0A7S4ETW1_CHRCT</name>
<evidence type="ECO:0000256" key="1">
    <source>
        <dbReference type="SAM" id="MobiDB-lite"/>
    </source>
</evidence>
<feature type="region of interest" description="Disordered" evidence="1">
    <location>
        <begin position="1"/>
        <end position="20"/>
    </location>
</feature>
<accession>A0A7S4ETW1</accession>
<proteinExistence type="predicted"/>
<reference evidence="2" key="1">
    <citation type="submission" date="2021-01" db="EMBL/GenBank/DDBJ databases">
        <authorList>
            <person name="Corre E."/>
            <person name="Pelletier E."/>
            <person name="Niang G."/>
            <person name="Scheremetjew M."/>
            <person name="Finn R."/>
            <person name="Kale V."/>
            <person name="Holt S."/>
            <person name="Cochrane G."/>
            <person name="Meng A."/>
            <person name="Brown T."/>
            <person name="Cohen L."/>
        </authorList>
    </citation>
    <scope>NUCLEOTIDE SEQUENCE</scope>
    <source>
        <strain evidence="2">CCMP645</strain>
    </source>
</reference>
<sequence>MERAFIEDGSENDAITPLPSDCVKLSTTPQHLSRHMKITVNSEGGIDRRLGRTNFHWNGSIPQKTMSAPSFGSMMAPEIGLAGVVCHTGFRAHYVEQQGGEVPSSISADRVSRIPESTSVKNEDHHDMFARGRFRVAPTTIPCLLDKRQGSLVKRGRFAVSVDETGREGALRKTAHGGSRLKEEHNAREGEPRASDVDELAQLYDEAQAGTASIASLATQVSNGGKHVTTDPELLLLRLLEAQRESLAAENAALCQENEWMKQQLSKASVLGF</sequence>
<evidence type="ECO:0000313" key="2">
    <source>
        <dbReference type="EMBL" id="CAE0751674.1"/>
    </source>
</evidence>
<protein>
    <submittedName>
        <fullName evidence="2">Uncharacterized protein</fullName>
    </submittedName>
</protein>